<keyword evidence="4" id="KW-0238">DNA-binding</keyword>
<evidence type="ECO:0000256" key="2">
    <source>
        <dbReference type="SAM" id="Phobius"/>
    </source>
</evidence>
<accession>A0A840EQF3</accession>
<gene>
    <name evidence="4" type="ORF">GGR32_001583</name>
</gene>
<keyword evidence="2" id="KW-0812">Transmembrane</keyword>
<keyword evidence="1" id="KW-0175">Coiled coil</keyword>
<dbReference type="InterPro" id="IPR000792">
    <property type="entry name" value="Tscrpt_reg_LuxR_C"/>
</dbReference>
<dbReference type="GO" id="GO:0006355">
    <property type="term" value="P:regulation of DNA-templated transcription"/>
    <property type="evidence" value="ECO:0007669"/>
    <property type="project" value="InterPro"/>
</dbReference>
<dbReference type="AlphaFoldDB" id="A0A840EQF3"/>
<feature type="transmembrane region" description="Helical" evidence="2">
    <location>
        <begin position="384"/>
        <end position="405"/>
    </location>
</feature>
<feature type="coiled-coil region" evidence="1">
    <location>
        <begin position="344"/>
        <end position="383"/>
    </location>
</feature>
<dbReference type="SUPFAM" id="SSF48452">
    <property type="entry name" value="TPR-like"/>
    <property type="match status" value="1"/>
</dbReference>
<protein>
    <submittedName>
        <fullName evidence="4">DNA-binding CsgD family transcriptional regulator</fullName>
    </submittedName>
</protein>
<comment type="caution">
    <text evidence="4">The sequence shown here is derived from an EMBL/GenBank/DDBJ whole genome shotgun (WGS) entry which is preliminary data.</text>
</comment>
<dbReference type="InterPro" id="IPR019734">
    <property type="entry name" value="TPR_rpt"/>
</dbReference>
<evidence type="ECO:0000313" key="5">
    <source>
        <dbReference type="Proteomes" id="UP000553034"/>
    </source>
</evidence>
<name>A0A840EQF3_9FLAO</name>
<dbReference type="InterPro" id="IPR036388">
    <property type="entry name" value="WH-like_DNA-bd_sf"/>
</dbReference>
<dbReference type="Gene3D" id="1.10.10.10">
    <property type="entry name" value="Winged helix-like DNA-binding domain superfamily/Winged helix DNA-binding domain"/>
    <property type="match status" value="1"/>
</dbReference>
<dbReference type="Gene3D" id="1.25.40.10">
    <property type="entry name" value="Tetratricopeptide repeat domain"/>
    <property type="match status" value="2"/>
</dbReference>
<dbReference type="RefSeq" id="WP_183477643.1">
    <property type="nucleotide sequence ID" value="NZ_JACIFO010000006.1"/>
</dbReference>
<dbReference type="GO" id="GO:0003677">
    <property type="term" value="F:DNA binding"/>
    <property type="evidence" value="ECO:0007669"/>
    <property type="project" value="UniProtKB-KW"/>
</dbReference>
<evidence type="ECO:0000256" key="1">
    <source>
        <dbReference type="SAM" id="Coils"/>
    </source>
</evidence>
<dbReference type="EMBL" id="JACIFO010000006">
    <property type="protein sequence ID" value="MBB4119285.1"/>
    <property type="molecule type" value="Genomic_DNA"/>
</dbReference>
<reference evidence="4 5" key="1">
    <citation type="submission" date="2020-08" db="EMBL/GenBank/DDBJ databases">
        <title>Genomic Encyclopedia of Type Strains, Phase IV (KMG-IV): sequencing the most valuable type-strain genomes for metagenomic binning, comparative biology and taxonomic classification.</title>
        <authorList>
            <person name="Goeker M."/>
        </authorList>
    </citation>
    <scope>NUCLEOTIDE SEQUENCE [LARGE SCALE GENOMIC DNA]</scope>
    <source>
        <strain evidence="4 5">DSM 29568</strain>
    </source>
</reference>
<dbReference type="Proteomes" id="UP000553034">
    <property type="component" value="Unassembled WGS sequence"/>
</dbReference>
<dbReference type="SMART" id="SM00421">
    <property type="entry name" value="HTH_LUXR"/>
    <property type="match status" value="1"/>
</dbReference>
<keyword evidence="2" id="KW-1133">Transmembrane helix</keyword>
<sequence length="574" mass="68398">MRILIPFLLFFNCNLLAQDYTTILHKKRADRFMFFRNNFHINTKLLNDSTAYFHEVNKLLQLAIKENDKELAMEAEFLKYDFLSSRNYPDFLTEVNDFKDRIDKEGIQHFQARIRQLLGYYYFFETRQYEKAIENFSQSYSYITDLSPDVFPDKQEAIYNIAYIYYEIGYKETALEYLKIAEKLSNTYYPQLPLSIDNTKGMIMEFKGQLDSSLIYYTKVYNLAEENKFPTWKRIAENSIARVYFSQKKYNKILELFQEEINLLNPDRDINVKINRYEMLAYTYIALGKEKEAIASIDTLEKHLEGRNTRWMDLKKVLPLKAYSHQKKGHYKEAYKLLDSALNFTNLDNKLKNAELLKQADQKENIERHLRQQQEIKNQKKINFISRIASLIIISLIALIVYVLIQKQKTTYKNKQMKLELRNREISKKLTASEARLKQFRNFLYTKNKEIQAYRNELESLDKTTENSKEVTERKKKLNKLLEKAMLTDESWLEFKKAFTESHPDFLKNLQHEIPTLTPSEIRYIVLLKLGLEAKEIASILGIQPSSIRIYKYRIRKKVNANDDAFLEKKIFNL</sequence>
<dbReference type="InterPro" id="IPR011990">
    <property type="entry name" value="TPR-like_helical_dom_sf"/>
</dbReference>
<keyword evidence="5" id="KW-1185">Reference proteome</keyword>
<dbReference type="Pfam" id="PF00196">
    <property type="entry name" value="GerE"/>
    <property type="match status" value="1"/>
</dbReference>
<feature type="coiled-coil region" evidence="1">
    <location>
        <begin position="444"/>
        <end position="481"/>
    </location>
</feature>
<dbReference type="InterPro" id="IPR016032">
    <property type="entry name" value="Sig_transdc_resp-reg_C-effctor"/>
</dbReference>
<dbReference type="Pfam" id="PF13181">
    <property type="entry name" value="TPR_8"/>
    <property type="match status" value="1"/>
</dbReference>
<dbReference type="PROSITE" id="PS00622">
    <property type="entry name" value="HTH_LUXR_1"/>
    <property type="match status" value="1"/>
</dbReference>
<organism evidence="4 5">
    <name type="scientific">Mesonia hippocampi</name>
    <dbReference type="NCBI Taxonomy" id="1628250"/>
    <lineage>
        <taxon>Bacteria</taxon>
        <taxon>Pseudomonadati</taxon>
        <taxon>Bacteroidota</taxon>
        <taxon>Flavobacteriia</taxon>
        <taxon>Flavobacteriales</taxon>
        <taxon>Flavobacteriaceae</taxon>
        <taxon>Mesonia</taxon>
    </lineage>
</organism>
<keyword evidence="2" id="KW-0472">Membrane</keyword>
<evidence type="ECO:0000259" key="3">
    <source>
        <dbReference type="PROSITE" id="PS00622"/>
    </source>
</evidence>
<evidence type="ECO:0000313" key="4">
    <source>
        <dbReference type="EMBL" id="MBB4119285.1"/>
    </source>
</evidence>
<dbReference type="SUPFAM" id="SSF46894">
    <property type="entry name" value="C-terminal effector domain of the bipartite response regulators"/>
    <property type="match status" value="1"/>
</dbReference>
<proteinExistence type="predicted"/>
<feature type="domain" description="HTH luxR-type" evidence="3">
    <location>
        <begin position="531"/>
        <end position="558"/>
    </location>
</feature>